<evidence type="ECO:0000313" key="2">
    <source>
        <dbReference type="EMBL" id="KAK4443328.1"/>
    </source>
</evidence>
<evidence type="ECO:0000313" key="3">
    <source>
        <dbReference type="Proteomes" id="UP001321760"/>
    </source>
</evidence>
<dbReference type="EMBL" id="MU865995">
    <property type="protein sequence ID" value="KAK4443328.1"/>
    <property type="molecule type" value="Genomic_DNA"/>
</dbReference>
<dbReference type="AlphaFoldDB" id="A0AAV9G4W3"/>
<sequence length="83" mass="9186">MPMRRCSAESTMKMPPRDQKAWPPRLEAFSWSMRTTGTPRCVSSKAATRPARPAPMMRTGCGAIMIGILPRDGEGRCSGEMRT</sequence>
<proteinExistence type="predicted"/>
<dbReference type="Proteomes" id="UP001321760">
    <property type="component" value="Unassembled WGS sequence"/>
</dbReference>
<reference evidence="2" key="1">
    <citation type="journal article" date="2023" name="Mol. Phylogenet. Evol.">
        <title>Genome-scale phylogeny and comparative genomics of the fungal order Sordariales.</title>
        <authorList>
            <person name="Hensen N."/>
            <person name="Bonometti L."/>
            <person name="Westerberg I."/>
            <person name="Brannstrom I.O."/>
            <person name="Guillou S."/>
            <person name="Cros-Aarteil S."/>
            <person name="Calhoun S."/>
            <person name="Haridas S."/>
            <person name="Kuo A."/>
            <person name="Mondo S."/>
            <person name="Pangilinan J."/>
            <person name="Riley R."/>
            <person name="LaButti K."/>
            <person name="Andreopoulos B."/>
            <person name="Lipzen A."/>
            <person name="Chen C."/>
            <person name="Yan M."/>
            <person name="Daum C."/>
            <person name="Ng V."/>
            <person name="Clum A."/>
            <person name="Steindorff A."/>
            <person name="Ohm R.A."/>
            <person name="Martin F."/>
            <person name="Silar P."/>
            <person name="Natvig D.O."/>
            <person name="Lalanne C."/>
            <person name="Gautier V."/>
            <person name="Ament-Velasquez S.L."/>
            <person name="Kruys A."/>
            <person name="Hutchinson M.I."/>
            <person name="Powell A.J."/>
            <person name="Barry K."/>
            <person name="Miller A.N."/>
            <person name="Grigoriev I.V."/>
            <person name="Debuchy R."/>
            <person name="Gladieux P."/>
            <person name="Hiltunen Thoren M."/>
            <person name="Johannesson H."/>
        </authorList>
    </citation>
    <scope>NUCLEOTIDE SEQUENCE</scope>
    <source>
        <strain evidence="2">PSN243</strain>
    </source>
</reference>
<evidence type="ECO:0000256" key="1">
    <source>
        <dbReference type="SAM" id="MobiDB-lite"/>
    </source>
</evidence>
<accession>A0AAV9G4W3</accession>
<reference evidence="2" key="2">
    <citation type="submission" date="2023-05" db="EMBL/GenBank/DDBJ databases">
        <authorList>
            <consortium name="Lawrence Berkeley National Laboratory"/>
            <person name="Steindorff A."/>
            <person name="Hensen N."/>
            <person name="Bonometti L."/>
            <person name="Westerberg I."/>
            <person name="Brannstrom I.O."/>
            <person name="Guillou S."/>
            <person name="Cros-Aarteil S."/>
            <person name="Calhoun S."/>
            <person name="Haridas S."/>
            <person name="Kuo A."/>
            <person name="Mondo S."/>
            <person name="Pangilinan J."/>
            <person name="Riley R."/>
            <person name="Labutti K."/>
            <person name="Andreopoulos B."/>
            <person name="Lipzen A."/>
            <person name="Chen C."/>
            <person name="Yanf M."/>
            <person name="Daum C."/>
            <person name="Ng V."/>
            <person name="Clum A."/>
            <person name="Ohm R."/>
            <person name="Martin F."/>
            <person name="Silar P."/>
            <person name="Natvig D."/>
            <person name="Lalanne C."/>
            <person name="Gautier V."/>
            <person name="Ament-Velasquez S.L."/>
            <person name="Kruys A."/>
            <person name="Hutchinson M.I."/>
            <person name="Powell A.J."/>
            <person name="Barry K."/>
            <person name="Miller A.N."/>
            <person name="Grigoriev I.V."/>
            <person name="Debuchy R."/>
            <person name="Gladieux P."/>
            <person name="Thoren M.H."/>
            <person name="Johannesson H."/>
        </authorList>
    </citation>
    <scope>NUCLEOTIDE SEQUENCE</scope>
    <source>
        <strain evidence="2">PSN243</strain>
    </source>
</reference>
<feature type="region of interest" description="Disordered" evidence="1">
    <location>
        <begin position="1"/>
        <end position="21"/>
    </location>
</feature>
<name>A0AAV9G4W3_9PEZI</name>
<protein>
    <submittedName>
        <fullName evidence="2">FAD binding domain-containing protein</fullName>
    </submittedName>
</protein>
<gene>
    <name evidence="2" type="ORF">QBC34DRAFT_417290</name>
</gene>
<comment type="caution">
    <text evidence="2">The sequence shown here is derived from an EMBL/GenBank/DDBJ whole genome shotgun (WGS) entry which is preliminary data.</text>
</comment>
<organism evidence="2 3">
    <name type="scientific">Podospora aff. communis PSN243</name>
    <dbReference type="NCBI Taxonomy" id="3040156"/>
    <lineage>
        <taxon>Eukaryota</taxon>
        <taxon>Fungi</taxon>
        <taxon>Dikarya</taxon>
        <taxon>Ascomycota</taxon>
        <taxon>Pezizomycotina</taxon>
        <taxon>Sordariomycetes</taxon>
        <taxon>Sordariomycetidae</taxon>
        <taxon>Sordariales</taxon>
        <taxon>Podosporaceae</taxon>
        <taxon>Podospora</taxon>
    </lineage>
</organism>
<keyword evidence="3" id="KW-1185">Reference proteome</keyword>